<dbReference type="GO" id="GO:0010181">
    <property type="term" value="F:FMN binding"/>
    <property type="evidence" value="ECO:0007669"/>
    <property type="project" value="InterPro"/>
</dbReference>
<gene>
    <name evidence="4" type="ORF">GV789_14700</name>
</gene>
<proteinExistence type="inferred from homology"/>
<dbReference type="InterPro" id="IPR050268">
    <property type="entry name" value="NADH-dep_flavin_reductase"/>
</dbReference>
<name>A0A6P1D4Z7_9NOCA</name>
<evidence type="ECO:0000256" key="2">
    <source>
        <dbReference type="ARBA" id="ARBA00023002"/>
    </source>
</evidence>
<dbReference type="InterPro" id="IPR002563">
    <property type="entry name" value="Flavin_Rdtase-like_dom"/>
</dbReference>
<evidence type="ECO:0000313" key="4">
    <source>
        <dbReference type="EMBL" id="NEW45686.1"/>
    </source>
</evidence>
<dbReference type="SMART" id="SM00903">
    <property type="entry name" value="Flavin_Reduct"/>
    <property type="match status" value="1"/>
</dbReference>
<evidence type="ECO:0000256" key="1">
    <source>
        <dbReference type="ARBA" id="ARBA00008898"/>
    </source>
</evidence>
<dbReference type="PANTHER" id="PTHR30466:SF1">
    <property type="entry name" value="FMN REDUCTASE (NADH) RUTF"/>
    <property type="match status" value="1"/>
</dbReference>
<feature type="domain" description="Flavin reductase like" evidence="3">
    <location>
        <begin position="16"/>
        <end position="157"/>
    </location>
</feature>
<dbReference type="SUPFAM" id="SSF50475">
    <property type="entry name" value="FMN-binding split barrel"/>
    <property type="match status" value="1"/>
</dbReference>
<dbReference type="GO" id="GO:0042602">
    <property type="term" value="F:riboflavin reductase (NADPH) activity"/>
    <property type="evidence" value="ECO:0007669"/>
    <property type="project" value="TreeGrafter"/>
</dbReference>
<dbReference type="GO" id="GO:0006208">
    <property type="term" value="P:pyrimidine nucleobase catabolic process"/>
    <property type="evidence" value="ECO:0007669"/>
    <property type="project" value="TreeGrafter"/>
</dbReference>
<dbReference type="InterPro" id="IPR012349">
    <property type="entry name" value="Split_barrel_FMN-bd"/>
</dbReference>
<comment type="caution">
    <text evidence="4">The sequence shown here is derived from an EMBL/GenBank/DDBJ whole genome shotgun (WGS) entry which is preliminary data.</text>
</comment>
<dbReference type="Pfam" id="PF01613">
    <property type="entry name" value="Flavin_Reduct"/>
    <property type="match status" value="1"/>
</dbReference>
<reference evidence="4 5" key="1">
    <citation type="submission" date="2020-01" db="EMBL/GenBank/DDBJ databases">
        <title>Genetics and antimicrobial susceptibilities of Nocardia species isolated from the soil; a comparison with species isolated from humans.</title>
        <authorList>
            <person name="Carrasco G."/>
            <person name="Monzon S."/>
            <person name="Sansegundo M."/>
            <person name="Garcia E."/>
            <person name="Garrido N."/>
            <person name="Medina M.J."/>
            <person name="Villalon P."/>
            <person name="Ramirez-Arocha A.C."/>
            <person name="Jimenez P."/>
            <person name="Cuesta I."/>
            <person name="Valdezate S."/>
        </authorList>
    </citation>
    <scope>NUCLEOTIDE SEQUENCE [LARGE SCALE GENOMIC DNA]</scope>
    <source>
        <strain evidence="4 5">CNM20110639</strain>
    </source>
</reference>
<dbReference type="AlphaFoldDB" id="A0A6P1D4Z7"/>
<dbReference type="Gene3D" id="2.30.110.10">
    <property type="entry name" value="Electron Transport, Fmn-binding Protein, Chain A"/>
    <property type="match status" value="1"/>
</dbReference>
<organism evidence="4 5">
    <name type="scientific">Nocardia cyriacigeorgica</name>
    <dbReference type="NCBI Taxonomy" id="135487"/>
    <lineage>
        <taxon>Bacteria</taxon>
        <taxon>Bacillati</taxon>
        <taxon>Actinomycetota</taxon>
        <taxon>Actinomycetes</taxon>
        <taxon>Mycobacteriales</taxon>
        <taxon>Nocardiaceae</taxon>
        <taxon>Nocardia</taxon>
    </lineage>
</organism>
<evidence type="ECO:0000313" key="5">
    <source>
        <dbReference type="Proteomes" id="UP000468928"/>
    </source>
</evidence>
<keyword evidence="2" id="KW-0560">Oxidoreductase</keyword>
<accession>A0A6P1D4Z7</accession>
<dbReference type="EMBL" id="JAAGUZ010000035">
    <property type="protein sequence ID" value="NEW45686.1"/>
    <property type="molecule type" value="Genomic_DNA"/>
</dbReference>
<protein>
    <submittedName>
        <fullName evidence="4">Flavin reductase family protein</fullName>
    </submittedName>
</protein>
<dbReference type="Proteomes" id="UP000468928">
    <property type="component" value="Unassembled WGS sequence"/>
</dbReference>
<dbReference type="PANTHER" id="PTHR30466">
    <property type="entry name" value="FLAVIN REDUCTASE"/>
    <property type="match status" value="1"/>
</dbReference>
<comment type="similarity">
    <text evidence="1">Belongs to the non-flavoprotein flavin reductase family.</text>
</comment>
<evidence type="ECO:0000259" key="3">
    <source>
        <dbReference type="SMART" id="SM00903"/>
    </source>
</evidence>
<sequence length="165" mass="17138">MLEPEARLQATFRDTMATVCTPVSVVTALDGKRPHGTTVSAFASLSMTPPMVLVALDRGSSLLTTVREGRRFGVNILAAEQSDLAGKFARKGADKFEGVAWELDDAVPRIGGVGGFLACRVTGFVDGGDHVVVLGQVSAARPATGSPLTYHSRVFGTHAPAGSVA</sequence>